<dbReference type="PANTHER" id="PTHR45894">
    <property type="entry name" value="RNA-BINDING PROTEIN 8A"/>
    <property type="match status" value="1"/>
</dbReference>
<evidence type="ECO:0000256" key="15">
    <source>
        <dbReference type="SAM" id="MobiDB-lite"/>
    </source>
</evidence>
<evidence type="ECO:0000313" key="17">
    <source>
        <dbReference type="EMBL" id="KAJ7972198.1"/>
    </source>
</evidence>
<evidence type="ECO:0000256" key="13">
    <source>
        <dbReference type="ARBA" id="ARBA00077711"/>
    </source>
</evidence>
<dbReference type="SMART" id="SM00360">
    <property type="entry name" value="RRM"/>
    <property type="match status" value="1"/>
</dbReference>
<name>A0AAD7PZU2_QUISA</name>
<feature type="region of interest" description="Disordered" evidence="15">
    <location>
        <begin position="1"/>
        <end position="23"/>
    </location>
</feature>
<keyword evidence="4" id="KW-0813">Transport</keyword>
<evidence type="ECO:0000256" key="14">
    <source>
        <dbReference type="PROSITE-ProRule" id="PRU00176"/>
    </source>
</evidence>
<dbReference type="GO" id="GO:0051028">
    <property type="term" value="P:mRNA transport"/>
    <property type="evidence" value="ECO:0007669"/>
    <property type="project" value="UniProtKB-KW"/>
</dbReference>
<evidence type="ECO:0000256" key="3">
    <source>
        <dbReference type="ARBA" id="ARBA00007987"/>
    </source>
</evidence>
<comment type="subcellular location">
    <subcellularLocation>
        <location evidence="2">Cytoplasm</location>
    </subcellularLocation>
    <subcellularLocation>
        <location evidence="1">Nucleus</location>
    </subcellularLocation>
</comment>
<evidence type="ECO:0000256" key="11">
    <source>
        <dbReference type="ARBA" id="ARBA00023187"/>
    </source>
</evidence>
<evidence type="ECO:0000256" key="1">
    <source>
        <dbReference type="ARBA" id="ARBA00004123"/>
    </source>
</evidence>
<keyword evidence="10" id="KW-0866">Nonsense-mediated mRNA decay</keyword>
<keyword evidence="12" id="KW-0539">Nucleus</keyword>
<evidence type="ECO:0000256" key="2">
    <source>
        <dbReference type="ARBA" id="ARBA00004496"/>
    </source>
</evidence>
<dbReference type="PROSITE" id="PS50102">
    <property type="entry name" value="RRM"/>
    <property type="match status" value="1"/>
</dbReference>
<dbReference type="GO" id="GO:0006417">
    <property type="term" value="P:regulation of translation"/>
    <property type="evidence" value="ECO:0007669"/>
    <property type="project" value="UniProtKB-KW"/>
</dbReference>
<dbReference type="EMBL" id="JARAOO010000004">
    <property type="protein sequence ID" value="KAJ7972198.1"/>
    <property type="molecule type" value="Genomic_DNA"/>
</dbReference>
<keyword evidence="11" id="KW-0508">mRNA splicing</keyword>
<dbReference type="AlphaFoldDB" id="A0AAD7PZU2"/>
<dbReference type="GO" id="GO:0000184">
    <property type="term" value="P:nuclear-transcribed mRNA catabolic process, nonsense-mediated decay"/>
    <property type="evidence" value="ECO:0007669"/>
    <property type="project" value="UniProtKB-KW"/>
</dbReference>
<evidence type="ECO:0000256" key="8">
    <source>
        <dbReference type="ARBA" id="ARBA00022845"/>
    </source>
</evidence>
<evidence type="ECO:0000256" key="9">
    <source>
        <dbReference type="ARBA" id="ARBA00022884"/>
    </source>
</evidence>
<dbReference type="InterPro" id="IPR033744">
    <property type="entry name" value="RRM_RBM8"/>
</dbReference>
<comment type="similarity">
    <text evidence="3">Belongs to the RBM8A family.</text>
</comment>
<dbReference type="GO" id="GO:0006397">
    <property type="term" value="P:mRNA processing"/>
    <property type="evidence" value="ECO:0007669"/>
    <property type="project" value="UniProtKB-KW"/>
</dbReference>
<keyword evidence="6" id="KW-0507">mRNA processing</keyword>
<dbReference type="KEGG" id="qsa:O6P43_010125"/>
<evidence type="ECO:0000256" key="7">
    <source>
        <dbReference type="ARBA" id="ARBA00022816"/>
    </source>
</evidence>
<dbReference type="Pfam" id="PF00076">
    <property type="entry name" value="RRM_1"/>
    <property type="match status" value="1"/>
</dbReference>
<comment type="caution">
    <text evidence="17">The sequence shown here is derived from an EMBL/GenBank/DDBJ whole genome shotgun (WGS) entry which is preliminary data.</text>
</comment>
<evidence type="ECO:0000256" key="4">
    <source>
        <dbReference type="ARBA" id="ARBA00022448"/>
    </source>
</evidence>
<dbReference type="GO" id="GO:0008380">
    <property type="term" value="P:RNA splicing"/>
    <property type="evidence" value="ECO:0007669"/>
    <property type="project" value="UniProtKB-KW"/>
</dbReference>
<evidence type="ECO:0000256" key="6">
    <source>
        <dbReference type="ARBA" id="ARBA00022664"/>
    </source>
</evidence>
<accession>A0AAD7PZU2</accession>
<dbReference type="GO" id="GO:0005634">
    <property type="term" value="C:nucleus"/>
    <property type="evidence" value="ECO:0007669"/>
    <property type="project" value="UniProtKB-SubCell"/>
</dbReference>
<keyword evidence="9 14" id="KW-0694">RNA-binding</keyword>
<feature type="domain" description="RRM" evidence="16">
    <location>
        <begin position="45"/>
        <end position="123"/>
    </location>
</feature>
<gene>
    <name evidence="17" type="ORF">O6P43_010125</name>
</gene>
<feature type="compositionally biased region" description="Polar residues" evidence="15">
    <location>
        <begin position="13"/>
        <end position="23"/>
    </location>
</feature>
<dbReference type="CDD" id="cd12324">
    <property type="entry name" value="RRM_RBM8"/>
    <property type="match status" value="1"/>
</dbReference>
<reference evidence="17" key="1">
    <citation type="journal article" date="2023" name="Science">
        <title>Elucidation of the pathway for biosynthesis of saponin adjuvants from the soapbark tree.</title>
        <authorList>
            <person name="Reed J."/>
            <person name="Orme A."/>
            <person name="El-Demerdash A."/>
            <person name="Owen C."/>
            <person name="Martin L.B.B."/>
            <person name="Misra R.C."/>
            <person name="Kikuchi S."/>
            <person name="Rejzek M."/>
            <person name="Martin A.C."/>
            <person name="Harkess A."/>
            <person name="Leebens-Mack J."/>
            <person name="Louveau T."/>
            <person name="Stephenson M.J."/>
            <person name="Osbourn A."/>
        </authorList>
    </citation>
    <scope>NUCLEOTIDE SEQUENCE</scope>
    <source>
        <strain evidence="17">S10</strain>
    </source>
</reference>
<evidence type="ECO:0000256" key="5">
    <source>
        <dbReference type="ARBA" id="ARBA00022490"/>
    </source>
</evidence>
<dbReference type="Gene3D" id="3.30.70.330">
    <property type="match status" value="1"/>
</dbReference>
<dbReference type="InterPro" id="IPR012677">
    <property type="entry name" value="Nucleotide-bd_a/b_plait_sf"/>
</dbReference>
<dbReference type="InterPro" id="IPR008111">
    <property type="entry name" value="RNA-bd_8"/>
</dbReference>
<dbReference type="InterPro" id="IPR035979">
    <property type="entry name" value="RBD_domain_sf"/>
</dbReference>
<dbReference type="GO" id="GO:0005737">
    <property type="term" value="C:cytoplasm"/>
    <property type="evidence" value="ECO:0007669"/>
    <property type="project" value="UniProtKB-SubCell"/>
</dbReference>
<evidence type="ECO:0000313" key="18">
    <source>
        <dbReference type="Proteomes" id="UP001163823"/>
    </source>
</evidence>
<evidence type="ECO:0000256" key="12">
    <source>
        <dbReference type="ARBA" id="ARBA00023242"/>
    </source>
</evidence>
<dbReference type="SUPFAM" id="SSF54928">
    <property type="entry name" value="RNA-binding domain, RBD"/>
    <property type="match status" value="1"/>
</dbReference>
<keyword evidence="5" id="KW-0963">Cytoplasm</keyword>
<evidence type="ECO:0000259" key="16">
    <source>
        <dbReference type="PROSITE" id="PS50102"/>
    </source>
</evidence>
<dbReference type="InterPro" id="IPR000504">
    <property type="entry name" value="RRM_dom"/>
</dbReference>
<dbReference type="GO" id="GO:0003729">
    <property type="term" value="F:mRNA binding"/>
    <property type="evidence" value="ECO:0007669"/>
    <property type="project" value="InterPro"/>
</dbReference>
<keyword evidence="18" id="KW-1185">Reference proteome</keyword>
<proteinExistence type="inferred from homology"/>
<sequence>MMKRTKGRGFRAQNKTLESSNTNSDSQFFVTNQQCHSPLRSIEGWIILITGVHEEAQEDDLLNVFAAYGDVKNLHLNLDRRTGFRKGYALIEYETFKAAQEAIVKRNGSQLFTQTVSVDWAFSDPSKALRRPTRLYRSRSPARKH</sequence>
<keyword evidence="8" id="KW-0810">Translation regulation</keyword>
<keyword evidence="7" id="KW-0509">mRNA transport</keyword>
<evidence type="ECO:0000256" key="10">
    <source>
        <dbReference type="ARBA" id="ARBA00023161"/>
    </source>
</evidence>
<organism evidence="17 18">
    <name type="scientific">Quillaja saponaria</name>
    <name type="common">Soap bark tree</name>
    <dbReference type="NCBI Taxonomy" id="32244"/>
    <lineage>
        <taxon>Eukaryota</taxon>
        <taxon>Viridiplantae</taxon>
        <taxon>Streptophyta</taxon>
        <taxon>Embryophyta</taxon>
        <taxon>Tracheophyta</taxon>
        <taxon>Spermatophyta</taxon>
        <taxon>Magnoliopsida</taxon>
        <taxon>eudicotyledons</taxon>
        <taxon>Gunneridae</taxon>
        <taxon>Pentapetalae</taxon>
        <taxon>rosids</taxon>
        <taxon>fabids</taxon>
        <taxon>Fabales</taxon>
        <taxon>Quillajaceae</taxon>
        <taxon>Quillaja</taxon>
    </lineage>
</organism>
<protein>
    <recommendedName>
        <fullName evidence="13">RNA-binding protein 8A</fullName>
    </recommendedName>
</protein>
<dbReference type="FunFam" id="3.30.70.330:FF:000525">
    <property type="entry name" value="RNA-binding protein 8A"/>
    <property type="match status" value="1"/>
</dbReference>
<dbReference type="Proteomes" id="UP001163823">
    <property type="component" value="Chromosome 4"/>
</dbReference>
<dbReference type="PRINTS" id="PR01738">
    <property type="entry name" value="RNABINDINGM8"/>
</dbReference>